<dbReference type="PANTHER" id="PTHR43214">
    <property type="entry name" value="TWO-COMPONENT RESPONSE REGULATOR"/>
    <property type="match status" value="1"/>
</dbReference>
<keyword evidence="1" id="KW-0805">Transcription regulation</keyword>
<feature type="domain" description="HTH luxR-type" evidence="5">
    <location>
        <begin position="750"/>
        <end position="815"/>
    </location>
</feature>
<dbReference type="Proteomes" id="UP000319525">
    <property type="component" value="Unassembled WGS sequence"/>
</dbReference>
<dbReference type="Pfam" id="PF00196">
    <property type="entry name" value="GerE"/>
    <property type="match status" value="1"/>
</dbReference>
<dbReference type="InterPro" id="IPR027417">
    <property type="entry name" value="P-loop_NTPase"/>
</dbReference>
<gene>
    <name evidence="6" type="ORF">MTE01_06190</name>
</gene>
<name>A0A4Y3QHL5_MICTE</name>
<accession>A0A4Y3QHL5</accession>
<evidence type="ECO:0000256" key="2">
    <source>
        <dbReference type="ARBA" id="ARBA00023125"/>
    </source>
</evidence>
<dbReference type="PROSITE" id="PS50043">
    <property type="entry name" value="HTH_LUXR_2"/>
    <property type="match status" value="1"/>
</dbReference>
<keyword evidence="2" id="KW-0238">DNA-binding</keyword>
<evidence type="ECO:0000259" key="5">
    <source>
        <dbReference type="PROSITE" id="PS50043"/>
    </source>
</evidence>
<dbReference type="GO" id="GO:0003677">
    <property type="term" value="F:DNA binding"/>
    <property type="evidence" value="ECO:0007669"/>
    <property type="project" value="UniProtKB-KW"/>
</dbReference>
<evidence type="ECO:0000256" key="1">
    <source>
        <dbReference type="ARBA" id="ARBA00023015"/>
    </source>
</evidence>
<dbReference type="AlphaFoldDB" id="A0A4Y3QHL5"/>
<keyword evidence="3" id="KW-0804">Transcription</keyword>
<dbReference type="SUPFAM" id="SSF46894">
    <property type="entry name" value="C-terminal effector domain of the bipartite response regulators"/>
    <property type="match status" value="1"/>
</dbReference>
<dbReference type="EMBL" id="BJML01000001">
    <property type="protein sequence ID" value="GEB44674.1"/>
    <property type="molecule type" value="Genomic_DNA"/>
</dbReference>
<evidence type="ECO:0000256" key="3">
    <source>
        <dbReference type="ARBA" id="ARBA00023163"/>
    </source>
</evidence>
<dbReference type="SUPFAM" id="SSF52540">
    <property type="entry name" value="P-loop containing nucleoside triphosphate hydrolases"/>
    <property type="match status" value="1"/>
</dbReference>
<proteinExistence type="predicted"/>
<dbReference type="InterPro" id="IPR036388">
    <property type="entry name" value="WH-like_DNA-bd_sf"/>
</dbReference>
<dbReference type="SMART" id="SM00421">
    <property type="entry name" value="HTH_LUXR"/>
    <property type="match status" value="1"/>
</dbReference>
<dbReference type="Gene3D" id="1.10.10.10">
    <property type="entry name" value="Winged helix-like DNA-binding domain superfamily/Winged helix DNA-binding domain"/>
    <property type="match status" value="1"/>
</dbReference>
<dbReference type="InterPro" id="IPR000792">
    <property type="entry name" value="Tscrpt_reg_LuxR_C"/>
</dbReference>
<feature type="region of interest" description="Disordered" evidence="4">
    <location>
        <begin position="377"/>
        <end position="399"/>
    </location>
</feature>
<organism evidence="6 7">
    <name type="scientific">Microbacterium testaceum</name>
    <name type="common">Aureobacterium testaceum</name>
    <name type="synonym">Brevibacterium testaceum</name>
    <dbReference type="NCBI Taxonomy" id="2033"/>
    <lineage>
        <taxon>Bacteria</taxon>
        <taxon>Bacillati</taxon>
        <taxon>Actinomycetota</taxon>
        <taxon>Actinomycetes</taxon>
        <taxon>Micrococcales</taxon>
        <taxon>Microbacteriaceae</taxon>
        <taxon>Microbacterium</taxon>
    </lineage>
</organism>
<dbReference type="GO" id="GO:0006355">
    <property type="term" value="P:regulation of DNA-templated transcription"/>
    <property type="evidence" value="ECO:0007669"/>
    <property type="project" value="InterPro"/>
</dbReference>
<evidence type="ECO:0000313" key="6">
    <source>
        <dbReference type="EMBL" id="GEB44674.1"/>
    </source>
</evidence>
<dbReference type="InterPro" id="IPR016032">
    <property type="entry name" value="Sig_transdc_resp-reg_C-effctor"/>
</dbReference>
<evidence type="ECO:0000256" key="4">
    <source>
        <dbReference type="SAM" id="MobiDB-lite"/>
    </source>
</evidence>
<sequence>MLAGPRGSGRSYLLRTIAAELKRHDALAVELRTSCALSNVEFGAIDASGHVGLRALSEHTATSVVEGVAVVDDVDSLDVASTRALARGIAAGRVTAVVGMRTARARSLSRPDDSDIVRRTVLDLWLDGLARRIDLAELSTDDALDMIALFPGADLLDNTTRAAIAWRADGSRTLLRQLIIEAIAAARIGRDPLTALQTVARHSRLAVALSEHVADFPREDLACLAGVRRLPHLELAVATRLFDAESVQALVATGLLHADASVDRRLTANDLVAQEAQRQLGPSMIDALVEAAGTRMLTEAEEWWSSIIAVSVSERWHRLGVGASGEEAYSPELRARVALDAAREANDRGDTAHAAAHAARGLRAVEDPELRLEARLATPDDPGMSPEPAQTAGTQTRRRIARSRAARVARGTAEDRATVSTIADGRIDALLEDAAGAVADMDGARAATVAEHALTEPSATPAARLRALIAAGSAQTFRGDWRRAQEHYRAIERILDARQRPEGIGVRDRLRALLSMLAGHQIAGADGTAIHKRLEDEVRITAREGESEDLSIAGAASAIALACIGRPEASQRELATALSREPSAMTPLDATMIGLAVADELATAGRTEEARSMLNRLRTGPAPLLVRSRLYVETTILTAEGRTDEARQAVRAAADLSCGRSAAALRVRDLFRLITLGEAKEAEIDELVQLAATTDLPLAVAAVRRVAARTSEEELLPVDELRLHGLWSAPDAPESQPPVAIPRGTMHGLPEEAVEELTTREREIALLADEGLTNREIATRLFLSIRTVESHVYQARMKVGAPSRRELGRVVAAVSGGGSGAGVAH</sequence>
<evidence type="ECO:0000313" key="7">
    <source>
        <dbReference type="Proteomes" id="UP000319525"/>
    </source>
</evidence>
<dbReference type="CDD" id="cd06170">
    <property type="entry name" value="LuxR_C_like"/>
    <property type="match status" value="1"/>
</dbReference>
<dbReference type="InterPro" id="IPR039420">
    <property type="entry name" value="WalR-like"/>
</dbReference>
<reference evidence="6 7" key="1">
    <citation type="submission" date="2019-06" db="EMBL/GenBank/DDBJ databases">
        <title>Whole genome shotgun sequence of Microbacterium testaceum NBRC 12675.</title>
        <authorList>
            <person name="Hosoyama A."/>
            <person name="Uohara A."/>
            <person name="Ohji S."/>
            <person name="Ichikawa N."/>
        </authorList>
    </citation>
    <scope>NUCLEOTIDE SEQUENCE [LARGE SCALE GENOMIC DNA]</scope>
    <source>
        <strain evidence="6 7">NBRC 12675</strain>
    </source>
</reference>
<dbReference type="PRINTS" id="PR00038">
    <property type="entry name" value="HTHLUXR"/>
</dbReference>
<dbReference type="PANTHER" id="PTHR43214:SF24">
    <property type="entry name" value="TRANSCRIPTIONAL REGULATORY PROTEIN NARL-RELATED"/>
    <property type="match status" value="1"/>
</dbReference>
<comment type="caution">
    <text evidence="6">The sequence shown here is derived from an EMBL/GenBank/DDBJ whole genome shotgun (WGS) entry which is preliminary data.</text>
</comment>
<protein>
    <recommendedName>
        <fullName evidence="5">HTH luxR-type domain-containing protein</fullName>
    </recommendedName>
</protein>